<dbReference type="GO" id="GO:0003677">
    <property type="term" value="F:DNA binding"/>
    <property type="evidence" value="ECO:0007669"/>
    <property type="project" value="TreeGrafter"/>
</dbReference>
<organism evidence="2">
    <name type="scientific">marine sediment metagenome</name>
    <dbReference type="NCBI Taxonomy" id="412755"/>
    <lineage>
        <taxon>unclassified sequences</taxon>
        <taxon>metagenomes</taxon>
        <taxon>ecological metagenomes</taxon>
    </lineage>
</organism>
<name>X1L239_9ZZZZ</name>
<sequence>RKYSDGMKLDLSELRSQLDAVRKDGYAESHDELIAGAVAIAAPFFDQKESLAGSVAIFGPSVRLDNDRIKELAATLREHTASLSALLGSTSSHRQA</sequence>
<proteinExistence type="predicted"/>
<dbReference type="GO" id="GO:0045892">
    <property type="term" value="P:negative regulation of DNA-templated transcription"/>
    <property type="evidence" value="ECO:0007669"/>
    <property type="project" value="TreeGrafter"/>
</dbReference>
<dbReference type="AlphaFoldDB" id="X1L239"/>
<feature type="non-terminal residue" evidence="2">
    <location>
        <position position="1"/>
    </location>
</feature>
<evidence type="ECO:0000259" key="1">
    <source>
        <dbReference type="PROSITE" id="PS51078"/>
    </source>
</evidence>
<comment type="caution">
    <text evidence="2">The sequence shown here is derived from an EMBL/GenBank/DDBJ whole genome shotgun (WGS) entry which is preliminary data.</text>
</comment>
<dbReference type="InterPro" id="IPR029016">
    <property type="entry name" value="GAF-like_dom_sf"/>
</dbReference>
<feature type="domain" description="IclR-ED" evidence="1">
    <location>
        <begin position="1"/>
        <end position="89"/>
    </location>
</feature>
<dbReference type="Gene3D" id="3.30.450.40">
    <property type="match status" value="1"/>
</dbReference>
<dbReference type="GO" id="GO:0003700">
    <property type="term" value="F:DNA-binding transcription factor activity"/>
    <property type="evidence" value="ECO:0007669"/>
    <property type="project" value="TreeGrafter"/>
</dbReference>
<reference evidence="2" key="1">
    <citation type="journal article" date="2014" name="Front. Microbiol.">
        <title>High frequency of phylogenetically diverse reductive dehalogenase-homologous genes in deep subseafloor sedimentary metagenomes.</title>
        <authorList>
            <person name="Kawai M."/>
            <person name="Futagami T."/>
            <person name="Toyoda A."/>
            <person name="Takaki Y."/>
            <person name="Nishi S."/>
            <person name="Hori S."/>
            <person name="Arai W."/>
            <person name="Tsubouchi T."/>
            <person name="Morono Y."/>
            <person name="Uchiyama I."/>
            <person name="Ito T."/>
            <person name="Fujiyama A."/>
            <person name="Inagaki F."/>
            <person name="Takami H."/>
        </authorList>
    </citation>
    <scope>NUCLEOTIDE SEQUENCE</scope>
    <source>
        <strain evidence="2">Expedition CK06-06</strain>
    </source>
</reference>
<gene>
    <name evidence="2" type="ORF">S06H3_04228</name>
</gene>
<dbReference type="EMBL" id="BARV01001461">
    <property type="protein sequence ID" value="GAH96484.1"/>
    <property type="molecule type" value="Genomic_DNA"/>
</dbReference>
<dbReference type="PROSITE" id="PS51078">
    <property type="entry name" value="ICLR_ED"/>
    <property type="match status" value="1"/>
</dbReference>
<protein>
    <recommendedName>
        <fullName evidence="1">IclR-ED domain-containing protein</fullName>
    </recommendedName>
</protein>
<dbReference type="Pfam" id="PF01614">
    <property type="entry name" value="IclR_C"/>
    <property type="match status" value="1"/>
</dbReference>
<dbReference type="SUPFAM" id="SSF55781">
    <property type="entry name" value="GAF domain-like"/>
    <property type="match status" value="1"/>
</dbReference>
<evidence type="ECO:0000313" key="2">
    <source>
        <dbReference type="EMBL" id="GAH96484.1"/>
    </source>
</evidence>
<dbReference type="InterPro" id="IPR014757">
    <property type="entry name" value="Tscrpt_reg_IclR_C"/>
</dbReference>
<accession>X1L239</accession>
<dbReference type="PANTHER" id="PTHR30136">
    <property type="entry name" value="HELIX-TURN-HELIX TRANSCRIPTIONAL REGULATOR, ICLR FAMILY"/>
    <property type="match status" value="1"/>
</dbReference>
<dbReference type="PANTHER" id="PTHR30136:SF24">
    <property type="entry name" value="HTH-TYPE TRANSCRIPTIONAL REPRESSOR ALLR"/>
    <property type="match status" value="1"/>
</dbReference>
<dbReference type="InterPro" id="IPR050707">
    <property type="entry name" value="HTH_MetabolicPath_Reg"/>
</dbReference>